<evidence type="ECO:0008006" key="3">
    <source>
        <dbReference type="Google" id="ProtNLM"/>
    </source>
</evidence>
<dbReference type="EMBL" id="CP106735">
    <property type="protein sequence ID" value="UXX78431.1"/>
    <property type="molecule type" value="Genomic_DNA"/>
</dbReference>
<sequence>MNTPSQKSQDNYLFQNVWNGKKPEIKAQIIGFWTALGALPKSAKAEERVEQVVFVIMDKQKQVVGVSTVYSALVPTLGFHMLHFRCLIHPEHRQNNLAKDIVLKTWTHFNEQANSSDSEVNKGIIMEVENPVINKNKPEAVWTDTQMVYIGKSSRGLPIRVRYFDGAIIN</sequence>
<organism evidence="1 2">
    <name type="scientific">Reichenbachiella carrageenanivorans</name>
    <dbReference type="NCBI Taxonomy" id="2979869"/>
    <lineage>
        <taxon>Bacteria</taxon>
        <taxon>Pseudomonadati</taxon>
        <taxon>Bacteroidota</taxon>
        <taxon>Cytophagia</taxon>
        <taxon>Cytophagales</taxon>
        <taxon>Reichenbachiellaceae</taxon>
        <taxon>Reichenbachiella</taxon>
    </lineage>
</organism>
<dbReference type="Proteomes" id="UP001062165">
    <property type="component" value="Chromosome"/>
</dbReference>
<accession>A0ABY6CWX8</accession>
<reference evidence="1" key="1">
    <citation type="submission" date="2022-10" db="EMBL/GenBank/DDBJ databases">
        <title>Comparative genomics and taxonomic characterization of three novel marine species of genus Reichenbachiella exhibiting antioxidant and polysaccharide degradation activities.</title>
        <authorList>
            <person name="Muhammad N."/>
            <person name="Lee Y.-J."/>
            <person name="Ko J."/>
            <person name="Kim S.-G."/>
        </authorList>
    </citation>
    <scope>NUCLEOTIDE SEQUENCE</scope>
    <source>
        <strain evidence="1">Wsw4-B4</strain>
    </source>
</reference>
<gene>
    <name evidence="1" type="ORF">N7E81_13800</name>
</gene>
<evidence type="ECO:0000313" key="1">
    <source>
        <dbReference type="EMBL" id="UXX78431.1"/>
    </source>
</evidence>
<name>A0ABY6CWX8_9BACT</name>
<proteinExistence type="predicted"/>
<evidence type="ECO:0000313" key="2">
    <source>
        <dbReference type="Proteomes" id="UP001062165"/>
    </source>
</evidence>
<keyword evidence="2" id="KW-1185">Reference proteome</keyword>
<protein>
    <recommendedName>
        <fullName evidence="3">N-acetyltransferase domain-containing protein</fullName>
    </recommendedName>
</protein>
<dbReference type="RefSeq" id="WP_263050176.1">
    <property type="nucleotide sequence ID" value="NZ_CP106735.1"/>
</dbReference>